<reference evidence="2" key="1">
    <citation type="journal article" date="2019" name="Int. J. Syst. Evol. Microbiol.">
        <title>The Global Catalogue of Microorganisms (GCM) 10K type strain sequencing project: providing services to taxonomists for standard genome sequencing and annotation.</title>
        <authorList>
            <consortium name="The Broad Institute Genomics Platform"/>
            <consortium name="The Broad Institute Genome Sequencing Center for Infectious Disease"/>
            <person name="Wu L."/>
            <person name="Ma J."/>
        </authorList>
    </citation>
    <scope>NUCLEOTIDE SEQUENCE [LARGE SCALE GENOMIC DNA]</scope>
    <source>
        <strain evidence="2">JCM 16902</strain>
    </source>
</reference>
<comment type="caution">
    <text evidence="1">The sequence shown here is derived from an EMBL/GenBank/DDBJ whole genome shotgun (WGS) entry which is preliminary data.</text>
</comment>
<dbReference type="Proteomes" id="UP001501074">
    <property type="component" value="Unassembled WGS sequence"/>
</dbReference>
<evidence type="ECO:0000313" key="2">
    <source>
        <dbReference type="Proteomes" id="UP001501074"/>
    </source>
</evidence>
<proteinExistence type="predicted"/>
<dbReference type="RefSeq" id="WP_231488322.1">
    <property type="nucleotide sequence ID" value="NZ_BAAAZO010000003.1"/>
</dbReference>
<dbReference type="EMBL" id="BAAAZO010000003">
    <property type="protein sequence ID" value="GAA3607316.1"/>
    <property type="molecule type" value="Genomic_DNA"/>
</dbReference>
<name>A0ABP6ZHM5_9ACTN</name>
<protein>
    <submittedName>
        <fullName evidence="1">Uncharacterized protein</fullName>
    </submittedName>
</protein>
<accession>A0ABP6ZHM5</accession>
<organism evidence="1 2">
    <name type="scientific">Kineosporia mesophila</name>
    <dbReference type="NCBI Taxonomy" id="566012"/>
    <lineage>
        <taxon>Bacteria</taxon>
        <taxon>Bacillati</taxon>
        <taxon>Actinomycetota</taxon>
        <taxon>Actinomycetes</taxon>
        <taxon>Kineosporiales</taxon>
        <taxon>Kineosporiaceae</taxon>
        <taxon>Kineosporia</taxon>
    </lineage>
</organism>
<sequence>MTNFPVQEEEHPIVAQLRSATLKTLSTIVVPTGVVPPPTLHMFMEDMDQPYAGYVSTRPFYRGEDAARAIARLGQLPATMMASRILLTWEAEDMMLALNSKTRVPSSLDTVEATFTGHVLHRHPLDYQFLGNQVRSVHWRPTERFVNASLPEPIEAALDWWRQLDTSSKIEETVHRLEMDGYGITFVKQ</sequence>
<keyword evidence="2" id="KW-1185">Reference proteome</keyword>
<evidence type="ECO:0000313" key="1">
    <source>
        <dbReference type="EMBL" id="GAA3607316.1"/>
    </source>
</evidence>
<gene>
    <name evidence="1" type="ORF">GCM10022223_24130</name>
</gene>